<evidence type="ECO:0000256" key="2">
    <source>
        <dbReference type="SAM" id="Phobius"/>
    </source>
</evidence>
<organism evidence="4">
    <name type="scientific">Vannella robusta</name>
    <dbReference type="NCBI Taxonomy" id="1487602"/>
    <lineage>
        <taxon>Eukaryota</taxon>
        <taxon>Amoebozoa</taxon>
        <taxon>Discosea</taxon>
        <taxon>Flabellinia</taxon>
        <taxon>Vannellidae</taxon>
        <taxon>Vannella</taxon>
    </lineage>
</organism>
<keyword evidence="3" id="KW-0732">Signal</keyword>
<sequence length="1117" mass="122761">MKLLVVVLIFVGTVLTQPLTKVHIGFDESVGATQVTILEAIFRDYVNFTIPVPLHMDVTNVSQAMPDMRVLFLCSSLAQFDRSTEMSDLMETFVSSGGTLILTAGFNDVRASDVAVWLNDPMIGITSRQYQYEVDDFYNTRRPDGKEEYQALPTDNSLVSSFGRTIDGKWGTPFQRFHDKLYWVSGSTHQMLLDNDNEEFCMFKRMGYLRGTLVPPSEEETCWVFQFPHGAGHVVIEATDFADPSVLDKEFVDDFLSVLTAAAGIHLQDTAFPTKPRNTIMRTDIGFSTFPNILYDLGVSSNVFLWDPNRYASPSFPYLQRMRDITGSDSFVLLDFYDVVKSVRPRDFYFRYREDYADMIRSGVNMVFPGNAYEAARFFNDQFGYTNGNYNFHVSSSFPGSIYSAIFPSEGNVEAEAFNLIDSLNPRRTIRSLRNTYGASNYCQFEVPAEFGSDCVAWSIALEEGSMNFLGWNFDSRYYSDAPYSEIRRSDASWPDESWRRALTAALEPNATAVGNMPVFDIDYLETVSPLNVLLLLDNTYGGYDASINVQRFLEMSSHEVFVWADINDNTELLNDISVNEIDAIVIGNQYPYHSGNADNTLRNFAENGGRVVVFGESVSNNINNLFYQELQTSFHDYKTVIDLTFPYGYDAVSTYRENNLFSTYYDYGRTLPTFFSYNVLSNAFLGDVVYGFDYCAYSIVVPGQYCAVWSKQYGEGDISALAFDFSTSQGSGTKGTYVQGSPWARVLNIAMGADPNDPSHTSTPTPTVSDTPTRSPAHVSPSASGSPVPPSATRTPPPSMSTSGTPAASVTASPSETRSGSITSTNSRSVSPEGEAILVPNSPSPSPIPSPSKGASPSPVRSAPASKSRTIPSQAAAAASPSRSAGIIPSSAGSLDQCTNCGIGEAQVAVNTNQDGNNDASREEVNLVTDTGSNVGSVVIPPNLSPSGAAILDVIFVSNVPKPPNIDLGSVIIDINLRDEFGEIKQLNEPLEICLENPDEDADDACLSFFNTDTRRWECEDECLKKVGDKYCGETDHLTSFALLLDGGGGGGGNDDPCGSNDGDYLFVWLSLAAVALALCCIVFWIIVVEVRFRKQNYERTASFKSMSSRVNQHMS</sequence>
<accession>A0A7S4MPZ4</accession>
<evidence type="ECO:0000256" key="3">
    <source>
        <dbReference type="SAM" id="SignalP"/>
    </source>
</evidence>
<keyword evidence="2" id="KW-0812">Transmembrane</keyword>
<feature type="chain" id="PRO_5030621896" evidence="3">
    <location>
        <begin position="17"/>
        <end position="1117"/>
    </location>
</feature>
<feature type="compositionally biased region" description="Low complexity" evidence="1">
    <location>
        <begin position="801"/>
        <end position="810"/>
    </location>
</feature>
<dbReference type="AlphaFoldDB" id="A0A7S4MPZ4"/>
<feature type="compositionally biased region" description="Low complexity" evidence="1">
    <location>
        <begin position="852"/>
        <end position="889"/>
    </location>
</feature>
<feature type="compositionally biased region" description="Polar residues" evidence="1">
    <location>
        <begin position="811"/>
        <end position="831"/>
    </location>
</feature>
<gene>
    <name evidence="4" type="ORF">VSP0166_LOCUS15010</name>
</gene>
<keyword evidence="2" id="KW-1133">Transmembrane helix</keyword>
<feature type="region of interest" description="Disordered" evidence="1">
    <location>
        <begin position="752"/>
        <end position="889"/>
    </location>
</feature>
<protein>
    <submittedName>
        <fullName evidence="4">Uncharacterized protein</fullName>
    </submittedName>
</protein>
<proteinExistence type="predicted"/>
<feature type="compositionally biased region" description="Pro residues" evidence="1">
    <location>
        <begin position="788"/>
        <end position="800"/>
    </location>
</feature>
<reference evidence="4" key="1">
    <citation type="submission" date="2021-01" db="EMBL/GenBank/DDBJ databases">
        <authorList>
            <person name="Corre E."/>
            <person name="Pelletier E."/>
            <person name="Niang G."/>
            <person name="Scheremetjew M."/>
            <person name="Finn R."/>
            <person name="Kale V."/>
            <person name="Holt S."/>
            <person name="Cochrane G."/>
            <person name="Meng A."/>
            <person name="Brown T."/>
            <person name="Cohen L."/>
        </authorList>
    </citation>
    <scope>NUCLEOTIDE SEQUENCE</scope>
    <source>
        <strain evidence="4">DIVA3 518/3/11/1/6</strain>
    </source>
</reference>
<evidence type="ECO:0000313" key="4">
    <source>
        <dbReference type="EMBL" id="CAE2234997.1"/>
    </source>
</evidence>
<dbReference type="EMBL" id="HBKP01021389">
    <property type="protein sequence ID" value="CAE2234997.1"/>
    <property type="molecule type" value="Transcribed_RNA"/>
</dbReference>
<evidence type="ECO:0000256" key="1">
    <source>
        <dbReference type="SAM" id="MobiDB-lite"/>
    </source>
</evidence>
<feature type="transmembrane region" description="Helical" evidence="2">
    <location>
        <begin position="1067"/>
        <end position="1089"/>
    </location>
</feature>
<keyword evidence="2" id="KW-0472">Membrane</keyword>
<feature type="signal peptide" evidence="3">
    <location>
        <begin position="1"/>
        <end position="16"/>
    </location>
</feature>
<name>A0A7S4MPZ4_9EUKA</name>
<feature type="compositionally biased region" description="Low complexity" evidence="1">
    <location>
        <begin position="755"/>
        <end position="787"/>
    </location>
</feature>